<dbReference type="AlphaFoldDB" id="A0A5N6TL36"/>
<keyword evidence="2" id="KW-1185">Reference proteome</keyword>
<dbReference type="Proteomes" id="UP000325780">
    <property type="component" value="Unassembled WGS sequence"/>
</dbReference>
<dbReference type="EMBL" id="ML742232">
    <property type="protein sequence ID" value="KAE8146990.1"/>
    <property type="molecule type" value="Genomic_DNA"/>
</dbReference>
<gene>
    <name evidence="1" type="ORF">BDV25DRAFT_43055</name>
</gene>
<proteinExistence type="predicted"/>
<evidence type="ECO:0000313" key="2">
    <source>
        <dbReference type="Proteomes" id="UP000325780"/>
    </source>
</evidence>
<sequence>MLAPRKLHRTRCPLVQQCHVSLDDASFESALERLVCPVQNLSMSSFSEGLYQRQWPTKYPLSRNVRSCHRFFPTYKLLVLSFPPVEIFCFATVNRLYPTVEELHATGPCYYPYLEDAGPSGGKRPHILLMIQAWIMFEIEESYSVFTICI</sequence>
<name>A0A5N6TL36_ASPAV</name>
<evidence type="ECO:0000313" key="1">
    <source>
        <dbReference type="EMBL" id="KAE8146990.1"/>
    </source>
</evidence>
<organism evidence="1 2">
    <name type="scientific">Aspergillus avenaceus</name>
    <dbReference type="NCBI Taxonomy" id="36643"/>
    <lineage>
        <taxon>Eukaryota</taxon>
        <taxon>Fungi</taxon>
        <taxon>Dikarya</taxon>
        <taxon>Ascomycota</taxon>
        <taxon>Pezizomycotina</taxon>
        <taxon>Eurotiomycetes</taxon>
        <taxon>Eurotiomycetidae</taxon>
        <taxon>Eurotiales</taxon>
        <taxon>Aspergillaceae</taxon>
        <taxon>Aspergillus</taxon>
        <taxon>Aspergillus subgen. Circumdati</taxon>
    </lineage>
</organism>
<reference evidence="1 2" key="1">
    <citation type="submission" date="2019-04" db="EMBL/GenBank/DDBJ databases">
        <title>Friends and foes A comparative genomics study of 23 Aspergillus species from section Flavi.</title>
        <authorList>
            <consortium name="DOE Joint Genome Institute"/>
            <person name="Kjaerbolling I."/>
            <person name="Vesth T."/>
            <person name="Frisvad J.C."/>
            <person name="Nybo J.L."/>
            <person name="Theobald S."/>
            <person name="Kildgaard S."/>
            <person name="Isbrandt T."/>
            <person name="Kuo A."/>
            <person name="Sato A."/>
            <person name="Lyhne E.K."/>
            <person name="Kogle M.E."/>
            <person name="Wiebenga A."/>
            <person name="Kun R.S."/>
            <person name="Lubbers R.J."/>
            <person name="Makela M.R."/>
            <person name="Barry K."/>
            <person name="Chovatia M."/>
            <person name="Clum A."/>
            <person name="Daum C."/>
            <person name="Haridas S."/>
            <person name="He G."/>
            <person name="LaButti K."/>
            <person name="Lipzen A."/>
            <person name="Mondo S."/>
            <person name="Riley R."/>
            <person name="Salamov A."/>
            <person name="Simmons B.A."/>
            <person name="Magnuson J.K."/>
            <person name="Henrissat B."/>
            <person name="Mortensen U.H."/>
            <person name="Larsen T.O."/>
            <person name="Devries R.P."/>
            <person name="Grigoriev I.V."/>
            <person name="Machida M."/>
            <person name="Baker S.E."/>
            <person name="Andersen M.R."/>
        </authorList>
    </citation>
    <scope>NUCLEOTIDE SEQUENCE [LARGE SCALE GENOMIC DNA]</scope>
    <source>
        <strain evidence="1 2">IBT 18842</strain>
    </source>
</reference>
<protein>
    <submittedName>
        <fullName evidence="1">Uncharacterized protein</fullName>
    </submittedName>
</protein>
<accession>A0A5N6TL36</accession>